<name>A0AAN1XBB8_9PROT</name>
<organism evidence="2 3">
    <name type="scientific">Sideroxyarcus emersonii</name>
    <dbReference type="NCBI Taxonomy" id="2764705"/>
    <lineage>
        <taxon>Bacteria</taxon>
        <taxon>Pseudomonadati</taxon>
        <taxon>Pseudomonadota</taxon>
        <taxon>Betaproteobacteria</taxon>
        <taxon>Nitrosomonadales</taxon>
        <taxon>Gallionellaceae</taxon>
        <taxon>Sideroxyarcus</taxon>
    </lineage>
</organism>
<evidence type="ECO:0000313" key="3">
    <source>
        <dbReference type="Proteomes" id="UP001320326"/>
    </source>
</evidence>
<reference evidence="2 3" key="1">
    <citation type="journal article" date="2022" name="Int. J. Syst. Evol. Microbiol.">
        <title>&lt;i&gt;Sideroxyarcus emersonii&lt;/i&gt; gen. nov. sp. nov., a neutrophilic, microaerobic iron- and thiosulfate-oxidizing bacterium isolated from iron-rich wetland sediment.</title>
        <authorList>
            <person name="Kato S."/>
            <person name="Itoh T."/>
            <person name="Iino T."/>
            <person name="Ohkuma M."/>
        </authorList>
    </citation>
    <scope>NUCLEOTIDE SEQUENCE [LARGE SCALE GENOMIC DNA]</scope>
    <source>
        <strain evidence="2 3">MIZ01</strain>
    </source>
</reference>
<proteinExistence type="predicted"/>
<dbReference type="EMBL" id="AP023423">
    <property type="protein sequence ID" value="BCK88126.1"/>
    <property type="molecule type" value="Genomic_DNA"/>
</dbReference>
<evidence type="ECO:0000313" key="2">
    <source>
        <dbReference type="EMBL" id="BCK88126.1"/>
    </source>
</evidence>
<dbReference type="Proteomes" id="UP001320326">
    <property type="component" value="Chromosome"/>
</dbReference>
<feature type="region of interest" description="Disordered" evidence="1">
    <location>
        <begin position="1"/>
        <end position="25"/>
    </location>
</feature>
<protein>
    <submittedName>
        <fullName evidence="2">Uncharacterized protein</fullName>
    </submittedName>
</protein>
<accession>A0AAN1XBB8</accession>
<dbReference type="AlphaFoldDB" id="A0AAN1XBB8"/>
<dbReference type="KEGG" id="seme:MIZ01_1927"/>
<gene>
    <name evidence="2" type="ORF">MIZ01_1927</name>
</gene>
<sequence>MQGGVRAGVDSMSQPTNPLSAREPRNLVADGCAETTMLVFEKFADEAIAASKPYLPQPQRSVTKALPTGSTEGFWNNMIKGRAPIQIMQKGLGEALRREKEKLALAWLEETLPTLKGPLTSDAWLGGVK</sequence>
<evidence type="ECO:0000256" key="1">
    <source>
        <dbReference type="SAM" id="MobiDB-lite"/>
    </source>
</evidence>
<keyword evidence="3" id="KW-1185">Reference proteome</keyword>